<dbReference type="GO" id="GO:0016491">
    <property type="term" value="F:oxidoreductase activity"/>
    <property type="evidence" value="ECO:0007669"/>
    <property type="project" value="InterPro"/>
</dbReference>
<dbReference type="Proteomes" id="UP001327560">
    <property type="component" value="Chromosome 2"/>
</dbReference>
<name>A0AAQ3Q6L3_9LILI</name>
<proteinExistence type="inferred from homology"/>
<evidence type="ECO:0000313" key="10">
    <source>
        <dbReference type="Proteomes" id="UP001327560"/>
    </source>
</evidence>
<dbReference type="Gene3D" id="3.30.465.10">
    <property type="match status" value="1"/>
</dbReference>
<evidence type="ECO:0000256" key="1">
    <source>
        <dbReference type="ARBA" id="ARBA00001974"/>
    </source>
</evidence>
<keyword evidence="10" id="KW-1185">Reference proteome</keyword>
<gene>
    <name evidence="9" type="ORF">Cni_G08260</name>
</gene>
<comment type="similarity">
    <text evidence="2">Belongs to the oxygen-dependent FAD-linked oxidoreductase family.</text>
</comment>
<evidence type="ECO:0000256" key="2">
    <source>
        <dbReference type="ARBA" id="ARBA00005466"/>
    </source>
</evidence>
<reference evidence="9 10" key="1">
    <citation type="submission" date="2023-10" db="EMBL/GenBank/DDBJ databases">
        <title>Chromosome-scale genome assembly provides insights into flower coloration mechanisms of Canna indica.</title>
        <authorList>
            <person name="Li C."/>
        </authorList>
    </citation>
    <scope>NUCLEOTIDE SEQUENCE [LARGE SCALE GENOMIC DNA]</scope>
    <source>
        <tissue evidence="9">Flower</tissue>
    </source>
</reference>
<dbReference type="PANTHER" id="PTHR32448">
    <property type="entry name" value="OS08G0158400 PROTEIN"/>
    <property type="match status" value="1"/>
</dbReference>
<evidence type="ECO:0000256" key="3">
    <source>
        <dbReference type="ARBA" id="ARBA00022630"/>
    </source>
</evidence>
<feature type="chain" id="PRO_5042918414" evidence="7">
    <location>
        <begin position="24"/>
        <end position="543"/>
    </location>
</feature>
<keyword evidence="4 7" id="KW-0732">Signal</keyword>
<dbReference type="SUPFAM" id="SSF56176">
    <property type="entry name" value="FAD-binding/transporter-associated domain-like"/>
    <property type="match status" value="1"/>
</dbReference>
<evidence type="ECO:0000256" key="6">
    <source>
        <dbReference type="ARBA" id="ARBA00023180"/>
    </source>
</evidence>
<dbReference type="Pfam" id="PF01565">
    <property type="entry name" value="FAD_binding_4"/>
    <property type="match status" value="1"/>
</dbReference>
<feature type="domain" description="FAD-binding PCMH-type" evidence="8">
    <location>
        <begin position="81"/>
        <end position="256"/>
    </location>
</feature>
<dbReference type="InterPro" id="IPR016167">
    <property type="entry name" value="FAD-bd_PCMH_sub1"/>
</dbReference>
<evidence type="ECO:0000256" key="7">
    <source>
        <dbReference type="SAM" id="SignalP"/>
    </source>
</evidence>
<dbReference type="InterPro" id="IPR016166">
    <property type="entry name" value="FAD-bd_PCMH"/>
</dbReference>
<dbReference type="Gene3D" id="3.30.43.10">
    <property type="entry name" value="Uridine Diphospho-n-acetylenolpyruvylglucosamine Reductase, domain 2"/>
    <property type="match status" value="1"/>
</dbReference>
<dbReference type="Gene3D" id="3.40.462.20">
    <property type="match status" value="1"/>
</dbReference>
<keyword evidence="3" id="KW-0285">Flavoprotein</keyword>
<keyword evidence="6" id="KW-0325">Glycoprotein</keyword>
<dbReference type="PROSITE" id="PS51387">
    <property type="entry name" value="FAD_PCMH"/>
    <property type="match status" value="1"/>
</dbReference>
<feature type="signal peptide" evidence="7">
    <location>
        <begin position="1"/>
        <end position="23"/>
    </location>
</feature>
<dbReference type="InterPro" id="IPR016169">
    <property type="entry name" value="FAD-bd_PCMH_sub2"/>
</dbReference>
<dbReference type="AlphaFoldDB" id="A0AAQ3Q6L3"/>
<dbReference type="EMBL" id="CP136891">
    <property type="protein sequence ID" value="WOK99548.1"/>
    <property type="molecule type" value="Genomic_DNA"/>
</dbReference>
<accession>A0AAQ3Q6L3</accession>
<dbReference type="InterPro" id="IPR036318">
    <property type="entry name" value="FAD-bd_PCMH-like_sf"/>
</dbReference>
<comment type="cofactor">
    <cofactor evidence="1">
        <name>FAD</name>
        <dbReference type="ChEBI" id="CHEBI:57692"/>
    </cofactor>
</comment>
<evidence type="ECO:0000256" key="4">
    <source>
        <dbReference type="ARBA" id="ARBA00022729"/>
    </source>
</evidence>
<dbReference type="GO" id="GO:0071949">
    <property type="term" value="F:FAD binding"/>
    <property type="evidence" value="ECO:0007669"/>
    <property type="project" value="InterPro"/>
</dbReference>
<evidence type="ECO:0000259" key="8">
    <source>
        <dbReference type="PROSITE" id="PS51387"/>
    </source>
</evidence>
<evidence type="ECO:0000313" key="9">
    <source>
        <dbReference type="EMBL" id="WOK99548.1"/>
    </source>
</evidence>
<dbReference type="InterPro" id="IPR006094">
    <property type="entry name" value="Oxid_FAD_bind_N"/>
</dbReference>
<organism evidence="9 10">
    <name type="scientific">Canna indica</name>
    <name type="common">Indian-shot</name>
    <dbReference type="NCBI Taxonomy" id="4628"/>
    <lineage>
        <taxon>Eukaryota</taxon>
        <taxon>Viridiplantae</taxon>
        <taxon>Streptophyta</taxon>
        <taxon>Embryophyta</taxon>
        <taxon>Tracheophyta</taxon>
        <taxon>Spermatophyta</taxon>
        <taxon>Magnoliopsida</taxon>
        <taxon>Liliopsida</taxon>
        <taxon>Zingiberales</taxon>
        <taxon>Cannaceae</taxon>
        <taxon>Canna</taxon>
    </lineage>
</organism>
<keyword evidence="5" id="KW-0274">FAD</keyword>
<dbReference type="InterPro" id="IPR012951">
    <property type="entry name" value="BBE"/>
</dbReference>
<dbReference type="Pfam" id="PF08031">
    <property type="entry name" value="BBE"/>
    <property type="match status" value="1"/>
</dbReference>
<sequence>MASISNFILLALVFFFAWPASIAATHHEDNSTSSYHVFPECFLNYTNSINTSHLLYASNTSSFFTVFRSSIQNIRFLLSPDTTKPIFIITPTHHSQAQAAVACGHRLGLRVRVRSGGHDYEGMSYVSDGEPFFILDLVNFQSVDVNIADSTAWVGAGATLGEVYYNIAVKSPSAGFPAGICPTVGVGGHFSGGGFGTMLRKYGTAADNVVDAIIVDVNGNIMDKQSMGEDLFWAIRGGGGASFGVILAYKIKLVPVTPTVTVFRINKTLKQGATRLVEKWQYVAPNFDDNLFIRIVASAINDTESVGNRTVQTVFECLFLGERAELISILDESFPELGVTTNDCSEMSWIESVLFFAGYSNESSTILLDRMPQFNSSFKAKSDFVREPILEAGWESIWTFLMRSGVEEPLEMIMDPWKGRMDEIAEDTIPFPHRRGNLYNIQYFMRWFETEEAVTQRHLRWMRELYAFMGPYVSKNPRAAYLNYKDIDLGRNETPEKTSYVKAKVWGNAYFLDNFERLAKVKAQVDPNNYFWNEQSIPPYSAY</sequence>
<evidence type="ECO:0000256" key="5">
    <source>
        <dbReference type="ARBA" id="ARBA00022827"/>
    </source>
</evidence>
<protein>
    <submittedName>
        <fullName evidence="9">Berberine bridge enzyme-like 22</fullName>
    </submittedName>
</protein>